<comment type="similarity">
    <text evidence="1">Belongs to the universal stress protein A family.</text>
</comment>
<dbReference type="InterPro" id="IPR014729">
    <property type="entry name" value="Rossmann-like_a/b/a_fold"/>
</dbReference>
<keyword evidence="4" id="KW-1185">Reference proteome</keyword>
<organism evidence="3 4">
    <name type="scientific">Promicromonospora citrea</name>
    <dbReference type="NCBI Taxonomy" id="43677"/>
    <lineage>
        <taxon>Bacteria</taxon>
        <taxon>Bacillati</taxon>
        <taxon>Actinomycetota</taxon>
        <taxon>Actinomycetes</taxon>
        <taxon>Micrococcales</taxon>
        <taxon>Promicromonosporaceae</taxon>
        <taxon>Promicromonospora</taxon>
    </lineage>
</organism>
<dbReference type="Proteomes" id="UP000655589">
    <property type="component" value="Unassembled WGS sequence"/>
</dbReference>
<name>A0A8H9L6T5_9MICO</name>
<evidence type="ECO:0000313" key="4">
    <source>
        <dbReference type="Proteomes" id="UP000655589"/>
    </source>
</evidence>
<dbReference type="Pfam" id="PF00582">
    <property type="entry name" value="Usp"/>
    <property type="match status" value="2"/>
</dbReference>
<dbReference type="PANTHER" id="PTHR46268">
    <property type="entry name" value="STRESS RESPONSE PROTEIN NHAX"/>
    <property type="match status" value="1"/>
</dbReference>
<accession>A0A8H9L6T5</accession>
<evidence type="ECO:0000256" key="1">
    <source>
        <dbReference type="ARBA" id="ARBA00008791"/>
    </source>
</evidence>
<evidence type="ECO:0000313" key="3">
    <source>
        <dbReference type="EMBL" id="GGM44722.1"/>
    </source>
</evidence>
<reference evidence="3" key="1">
    <citation type="journal article" date="2014" name="Int. J. Syst. Evol. Microbiol.">
        <title>Complete genome sequence of Corynebacterium casei LMG S-19264T (=DSM 44701T), isolated from a smear-ripened cheese.</title>
        <authorList>
            <consortium name="US DOE Joint Genome Institute (JGI-PGF)"/>
            <person name="Walter F."/>
            <person name="Albersmeier A."/>
            <person name="Kalinowski J."/>
            <person name="Ruckert C."/>
        </authorList>
    </citation>
    <scope>NUCLEOTIDE SEQUENCE</scope>
    <source>
        <strain evidence="3">JCM 3051</strain>
    </source>
</reference>
<feature type="domain" description="UspA" evidence="2">
    <location>
        <begin position="6"/>
        <end position="146"/>
    </location>
</feature>
<dbReference type="Gene3D" id="3.40.50.620">
    <property type="entry name" value="HUPs"/>
    <property type="match status" value="2"/>
</dbReference>
<dbReference type="PRINTS" id="PR01438">
    <property type="entry name" value="UNVRSLSTRESS"/>
</dbReference>
<dbReference type="RefSeq" id="WP_171107036.1">
    <property type="nucleotide sequence ID" value="NZ_BMPT01000033.1"/>
</dbReference>
<proteinExistence type="inferred from homology"/>
<comment type="caution">
    <text evidence="3">The sequence shown here is derived from an EMBL/GenBank/DDBJ whole genome shotgun (WGS) entry which is preliminary data.</text>
</comment>
<evidence type="ECO:0000259" key="2">
    <source>
        <dbReference type="Pfam" id="PF00582"/>
    </source>
</evidence>
<gene>
    <name evidence="3" type="ORF">GCM10010102_45170</name>
</gene>
<dbReference type="InterPro" id="IPR006015">
    <property type="entry name" value="Universal_stress_UspA"/>
</dbReference>
<dbReference type="EMBL" id="BMPT01000033">
    <property type="protein sequence ID" value="GGM44722.1"/>
    <property type="molecule type" value="Genomic_DNA"/>
</dbReference>
<feature type="domain" description="UspA" evidence="2">
    <location>
        <begin position="155"/>
        <end position="289"/>
    </location>
</feature>
<protein>
    <submittedName>
        <fullName evidence="3">Universal stress protein</fullName>
    </submittedName>
</protein>
<reference evidence="3" key="2">
    <citation type="submission" date="2020-09" db="EMBL/GenBank/DDBJ databases">
        <authorList>
            <person name="Sun Q."/>
            <person name="Ohkuma M."/>
        </authorList>
    </citation>
    <scope>NUCLEOTIDE SEQUENCE</scope>
    <source>
        <strain evidence="3">JCM 3051</strain>
    </source>
</reference>
<dbReference type="PANTHER" id="PTHR46268:SF6">
    <property type="entry name" value="UNIVERSAL STRESS PROTEIN UP12"/>
    <property type="match status" value="1"/>
</dbReference>
<sequence length="310" mass="32395">MSINWYDGIVVGVDGSAESLAALEWAARASDLHEASLTVVAAYGVPITPDPGIGGLIGEMRAQARGAADTAHEWLAEHRADDRVHAQHAEIDVVQGDAAYELGRRSRTCGLVVVGRRGLGRIDRVVLGSTSATLAATAPGAVAVVPAGASTGDPRRIRVGVGLHDEPDVLGAAFAEAAARGRPLEVVHVTDADALSSSFPEMDPIAASWREAAKADLADRVARWSEKYPEVSCTIVVGRGDPATVLLRGLTPDDLVVVGGRRHQPLWGRMLRSVPDAVLRGAPCTVLVAHAHRRSASVPPGGNEAEEDSP</sequence>
<dbReference type="SUPFAM" id="SSF52402">
    <property type="entry name" value="Adenine nucleotide alpha hydrolases-like"/>
    <property type="match status" value="2"/>
</dbReference>
<dbReference type="InterPro" id="IPR006016">
    <property type="entry name" value="UspA"/>
</dbReference>
<dbReference type="AlphaFoldDB" id="A0A8H9L6T5"/>